<dbReference type="InterPro" id="IPR012878">
    <property type="entry name" value="Beta-AFase-like_GH127_cat"/>
</dbReference>
<name>A0AAD3SAJ6_NEPGR</name>
<dbReference type="PANTHER" id="PTHR31151:SF0">
    <property type="entry name" value="PROLINE-TRNA LIGASE (DUF1680)"/>
    <property type="match status" value="1"/>
</dbReference>
<evidence type="ECO:0000313" key="4">
    <source>
        <dbReference type="Proteomes" id="UP001279734"/>
    </source>
</evidence>
<accession>A0AAD3SAJ6</accession>
<keyword evidence="4" id="KW-1185">Reference proteome</keyword>
<dbReference type="Pfam" id="PF07944">
    <property type="entry name" value="Beta-AFase-like_GH127_cat"/>
    <property type="match status" value="1"/>
</dbReference>
<evidence type="ECO:0000313" key="3">
    <source>
        <dbReference type="EMBL" id="GMH07593.1"/>
    </source>
</evidence>
<sequence>MRYEVTGDALCKEIGTFFMDIVNSSHSYATGGTSVSEFWSDPNRLGSQLFTEDEESCTTYNMLKVSRHLFRWTREITYADYYERALTNGVLSIQRGREPGVMIYMLPLGHGVSKGKTYHSWGTPFNSFWCCYGTGIESFSKLGDSIYFEEAGSIAGLYVIQYISSSLDWRYGRIMLTQKVDEVVAWDQHFRVTIAVSAHEGDSVISYLNLRIPSWTSSGSSKALLNREPLVLPSAGNFLSISRSWKSGDTIALEIPIGLRTEPIEDDRPDFASLHAILYGPYLLAGLSLGDYEIKLGSAQALSDWITPVPADYNSNLISLSQIVGDSNFFMSNGNRKMVMALSPEAGNHSSVHATFRLIINDPKSSQQLSTLEEAIGKSVRLEPFDFPGMVVTQRGKVRPLVVVDPGSDGGPAAEFRLVKGLDGKNGAVSLKSESKEGCFLYSGKDYEAGQEVTLRCRSGSSEDAGEFAEAASFVLNRGLREYHPISFVGKGVNRGYVLEPLLSFKDEFYNVYFNFTNLA</sequence>
<evidence type="ECO:0000259" key="1">
    <source>
        <dbReference type="Pfam" id="PF07944"/>
    </source>
</evidence>
<feature type="domain" description="Non-reducing end beta-L-arabinofuranosidase-like GH127 middle" evidence="2">
    <location>
        <begin position="157"/>
        <end position="257"/>
    </location>
</feature>
<evidence type="ECO:0000259" key="2">
    <source>
        <dbReference type="Pfam" id="PF20736"/>
    </source>
</evidence>
<proteinExistence type="predicted"/>
<dbReference type="PANTHER" id="PTHR31151">
    <property type="entry name" value="PROLINE-TRNA LIGASE (DUF1680)"/>
    <property type="match status" value="1"/>
</dbReference>
<gene>
    <name evidence="3" type="ORF">Nepgr_009433</name>
</gene>
<dbReference type="GO" id="GO:0046373">
    <property type="term" value="P:L-arabinose metabolic process"/>
    <property type="evidence" value="ECO:0007669"/>
    <property type="project" value="InterPro"/>
</dbReference>
<feature type="domain" description="Non-reducing end beta-L-arabinofuranosidase-like GH127 catalytic" evidence="1">
    <location>
        <begin position="2"/>
        <end position="144"/>
    </location>
</feature>
<dbReference type="Proteomes" id="UP001279734">
    <property type="component" value="Unassembled WGS sequence"/>
</dbReference>
<dbReference type="EMBL" id="BSYO01000007">
    <property type="protein sequence ID" value="GMH07593.1"/>
    <property type="molecule type" value="Genomic_DNA"/>
</dbReference>
<dbReference type="GO" id="GO:0046556">
    <property type="term" value="F:alpha-L-arabinofuranosidase activity"/>
    <property type="evidence" value="ECO:0007669"/>
    <property type="project" value="InterPro"/>
</dbReference>
<dbReference type="AlphaFoldDB" id="A0AAD3SAJ6"/>
<reference evidence="3" key="1">
    <citation type="submission" date="2023-05" db="EMBL/GenBank/DDBJ databases">
        <title>Nepenthes gracilis genome sequencing.</title>
        <authorList>
            <person name="Fukushima K."/>
        </authorList>
    </citation>
    <scope>NUCLEOTIDE SEQUENCE</scope>
    <source>
        <strain evidence="3">SING2019-196</strain>
    </source>
</reference>
<protein>
    <submittedName>
        <fullName evidence="3">Uncharacterized protein</fullName>
    </submittedName>
</protein>
<dbReference type="InterPro" id="IPR049046">
    <property type="entry name" value="Beta-AFase-like_GH127_middle"/>
</dbReference>
<dbReference type="SUPFAM" id="SSF110221">
    <property type="entry name" value="AbfB domain"/>
    <property type="match status" value="1"/>
</dbReference>
<comment type="caution">
    <text evidence="3">The sequence shown here is derived from an EMBL/GenBank/DDBJ whole genome shotgun (WGS) entry which is preliminary data.</text>
</comment>
<organism evidence="3 4">
    <name type="scientific">Nepenthes gracilis</name>
    <name type="common">Slender pitcher plant</name>
    <dbReference type="NCBI Taxonomy" id="150966"/>
    <lineage>
        <taxon>Eukaryota</taxon>
        <taxon>Viridiplantae</taxon>
        <taxon>Streptophyta</taxon>
        <taxon>Embryophyta</taxon>
        <taxon>Tracheophyta</taxon>
        <taxon>Spermatophyta</taxon>
        <taxon>Magnoliopsida</taxon>
        <taxon>eudicotyledons</taxon>
        <taxon>Gunneridae</taxon>
        <taxon>Pentapetalae</taxon>
        <taxon>Caryophyllales</taxon>
        <taxon>Nepenthaceae</taxon>
        <taxon>Nepenthes</taxon>
    </lineage>
</organism>
<dbReference type="Pfam" id="PF20736">
    <property type="entry name" value="Glyco_hydro127M"/>
    <property type="match status" value="1"/>
</dbReference>
<dbReference type="InterPro" id="IPR036195">
    <property type="entry name" value="AbfB_ABD_sf"/>
</dbReference>
<dbReference type="Gene3D" id="2.80.10.50">
    <property type="match status" value="1"/>
</dbReference>